<dbReference type="Pfam" id="PF03822">
    <property type="entry name" value="NAF"/>
    <property type="match status" value="1"/>
</dbReference>
<evidence type="ECO:0000256" key="11">
    <source>
        <dbReference type="ARBA" id="ARBA00048679"/>
    </source>
</evidence>
<proteinExistence type="inferred from homology"/>
<gene>
    <name evidence="16" type="ORF">Golax_003044</name>
</gene>
<reference evidence="16 17" key="1">
    <citation type="journal article" date="2019" name="Genome Biol. Evol.">
        <title>Insights into the evolution of the New World diploid cottons (Gossypium, subgenus Houzingenia) based on genome sequencing.</title>
        <authorList>
            <person name="Grover C.E."/>
            <person name="Arick M.A. 2nd"/>
            <person name="Thrash A."/>
            <person name="Conover J.L."/>
            <person name="Sanders W.S."/>
            <person name="Peterson D.G."/>
            <person name="Frelichowski J.E."/>
            <person name="Scheffler J.A."/>
            <person name="Scheffler B.E."/>
            <person name="Wendel J.F."/>
        </authorList>
    </citation>
    <scope>NUCLEOTIDE SEQUENCE [LARGE SCALE GENOMIC DNA]</scope>
    <source>
        <strain evidence="16">4</strain>
        <tissue evidence="16">Leaf</tissue>
    </source>
</reference>
<evidence type="ECO:0000313" key="17">
    <source>
        <dbReference type="Proteomes" id="UP000593574"/>
    </source>
</evidence>
<dbReference type="PROSITE" id="PS50816">
    <property type="entry name" value="NAF"/>
    <property type="match status" value="1"/>
</dbReference>
<dbReference type="Gene3D" id="3.30.310.80">
    <property type="entry name" value="Kinase associated domain 1, KA1"/>
    <property type="match status" value="1"/>
</dbReference>
<name>A0A7J9AE50_9ROSI</name>
<comment type="caution">
    <text evidence="16">The sequence shown here is derived from an EMBL/GenBank/DDBJ whole genome shotgun (WGS) entry which is preliminary data.</text>
</comment>
<dbReference type="Proteomes" id="UP000593574">
    <property type="component" value="Unassembled WGS sequence"/>
</dbReference>
<dbReference type="GO" id="GO:0004674">
    <property type="term" value="F:protein serine/threonine kinase activity"/>
    <property type="evidence" value="ECO:0007669"/>
    <property type="project" value="UniProtKB-KW"/>
</dbReference>
<dbReference type="AlphaFoldDB" id="A0A7J9AE50"/>
<dbReference type="PROSITE" id="PS00107">
    <property type="entry name" value="PROTEIN_KINASE_ATP"/>
    <property type="match status" value="1"/>
</dbReference>
<dbReference type="Gene3D" id="1.10.510.10">
    <property type="entry name" value="Transferase(Phosphotransferase) domain 1"/>
    <property type="match status" value="1"/>
</dbReference>
<dbReference type="EMBL" id="JABEZV010000010">
    <property type="protein sequence ID" value="MBA0722361.1"/>
    <property type="molecule type" value="Genomic_DNA"/>
</dbReference>
<dbReference type="PROSITE" id="PS00108">
    <property type="entry name" value="PROTEIN_KINASE_ST"/>
    <property type="match status" value="1"/>
</dbReference>
<dbReference type="GO" id="GO:0005524">
    <property type="term" value="F:ATP binding"/>
    <property type="evidence" value="ECO:0007669"/>
    <property type="project" value="UniProtKB-UniRule"/>
</dbReference>
<keyword evidence="9" id="KW-0464">Manganese</keyword>
<dbReference type="SMART" id="SM00220">
    <property type="entry name" value="S_TKc"/>
    <property type="match status" value="1"/>
</dbReference>
<evidence type="ECO:0000259" key="15">
    <source>
        <dbReference type="PROSITE" id="PS50816"/>
    </source>
</evidence>
<dbReference type="InterPro" id="IPR018451">
    <property type="entry name" value="NAF/FISL_domain"/>
</dbReference>
<dbReference type="FunFam" id="3.30.200.20:FF:000096">
    <property type="entry name" value="Non-specific serine/threonine protein kinase"/>
    <property type="match status" value="1"/>
</dbReference>
<evidence type="ECO:0000256" key="12">
    <source>
        <dbReference type="PROSITE-ProRule" id="PRU10141"/>
    </source>
</evidence>
<feature type="domain" description="Protein kinase" evidence="14">
    <location>
        <begin position="9"/>
        <end position="262"/>
    </location>
</feature>
<feature type="binding site" evidence="12">
    <location>
        <position position="47"/>
    </location>
    <ligand>
        <name>ATP</name>
        <dbReference type="ChEBI" id="CHEBI:30616"/>
    </ligand>
</feature>
<dbReference type="PROSITE" id="PS50011">
    <property type="entry name" value="PROTEIN_KINASE_DOM"/>
    <property type="match status" value="1"/>
</dbReference>
<dbReference type="InterPro" id="IPR004041">
    <property type="entry name" value="NAF_dom"/>
</dbReference>
<dbReference type="FunFam" id="3.30.310.80:FF:000005">
    <property type="entry name" value="Non-specific serine/threonine protein kinase"/>
    <property type="match status" value="1"/>
</dbReference>
<evidence type="ECO:0000256" key="4">
    <source>
        <dbReference type="ARBA" id="ARBA00022527"/>
    </source>
</evidence>
<evidence type="ECO:0000256" key="5">
    <source>
        <dbReference type="ARBA" id="ARBA00022679"/>
    </source>
</evidence>
<dbReference type="InterPro" id="IPR000719">
    <property type="entry name" value="Prot_kinase_dom"/>
</dbReference>
<dbReference type="GO" id="GO:0007165">
    <property type="term" value="P:signal transduction"/>
    <property type="evidence" value="ECO:0007669"/>
    <property type="project" value="InterPro"/>
</dbReference>
<comment type="catalytic activity">
    <reaction evidence="11">
        <text>L-seryl-[protein] + ATP = O-phospho-L-seryl-[protein] + ADP + H(+)</text>
        <dbReference type="Rhea" id="RHEA:17989"/>
        <dbReference type="Rhea" id="RHEA-COMP:9863"/>
        <dbReference type="Rhea" id="RHEA-COMP:11604"/>
        <dbReference type="ChEBI" id="CHEBI:15378"/>
        <dbReference type="ChEBI" id="CHEBI:29999"/>
        <dbReference type="ChEBI" id="CHEBI:30616"/>
        <dbReference type="ChEBI" id="CHEBI:83421"/>
        <dbReference type="ChEBI" id="CHEBI:456216"/>
        <dbReference type="EC" id="2.7.11.1"/>
    </reaction>
</comment>
<keyword evidence="8 12" id="KW-0067">ATP-binding</keyword>
<evidence type="ECO:0000256" key="3">
    <source>
        <dbReference type="ARBA" id="ARBA00012513"/>
    </source>
</evidence>
<keyword evidence="5" id="KW-0808">Transferase</keyword>
<evidence type="ECO:0000259" key="14">
    <source>
        <dbReference type="PROSITE" id="PS50011"/>
    </source>
</evidence>
<evidence type="ECO:0000256" key="8">
    <source>
        <dbReference type="ARBA" id="ARBA00022840"/>
    </source>
</evidence>
<dbReference type="InterPro" id="IPR011009">
    <property type="entry name" value="Kinase-like_dom_sf"/>
</dbReference>
<sequence length="434" mass="49183">MVVRKVGKYEIGRTIGEGTFAKVKFAQNTETGESVAMKVLDRSTIIKHKMVDQIKREISIMKLVRHPYVVRLHEVIASRTKIYIILEFITGGELFDKIVHKGRLGEAEARRFFQQLIDGVEYCHSKGVYHRDLKPENLLLDSLGNLKISDFGLSALPEQGVSLLRTTCGTPNYVAPEVLSHKGYDGAVADVWSCGVILYVLMAGYLPFDELDLTTLYSKIERADFSCPSWFPVGAKSLIHRILDPNPQTRITIEQIRSDEWFNKGYVPVRLLEYEDINLDEVNAVFDDPEVDKEERGNEPSGNEDMGPLSLNAFDLIILSQGLNLATLFDRGKDNMKYQTRFVSQKPARVVLSSMEVMRVEGPSANKNSHLSVILEVFEVAPTFLMVDMEKAAGDAGEYLKFYQAFYSNLEEIIWKPPNESSKTRITKSRSKRR</sequence>
<dbReference type="PANTHER" id="PTHR43895:SF114">
    <property type="entry name" value="NON-SPECIFIC SERINE_THREONINE PROTEIN KINASE"/>
    <property type="match status" value="1"/>
</dbReference>
<organism evidence="16 17">
    <name type="scientific">Gossypium laxum</name>
    <dbReference type="NCBI Taxonomy" id="34288"/>
    <lineage>
        <taxon>Eukaryota</taxon>
        <taxon>Viridiplantae</taxon>
        <taxon>Streptophyta</taxon>
        <taxon>Embryophyta</taxon>
        <taxon>Tracheophyta</taxon>
        <taxon>Spermatophyta</taxon>
        <taxon>Magnoliopsida</taxon>
        <taxon>eudicotyledons</taxon>
        <taxon>Gunneridae</taxon>
        <taxon>Pentapetalae</taxon>
        <taxon>rosids</taxon>
        <taxon>malvids</taxon>
        <taxon>Malvales</taxon>
        <taxon>Malvaceae</taxon>
        <taxon>Malvoideae</taxon>
        <taxon>Gossypium</taxon>
    </lineage>
</organism>
<evidence type="ECO:0000256" key="7">
    <source>
        <dbReference type="ARBA" id="ARBA00022777"/>
    </source>
</evidence>
<comment type="similarity">
    <text evidence="2">Belongs to the protein kinase superfamily. CAMK Ser/Thr protein kinase family. SNF1 subfamily.</text>
</comment>
<evidence type="ECO:0000256" key="1">
    <source>
        <dbReference type="ARBA" id="ARBA00001936"/>
    </source>
</evidence>
<evidence type="ECO:0000256" key="13">
    <source>
        <dbReference type="RuleBase" id="RU000304"/>
    </source>
</evidence>
<evidence type="ECO:0000256" key="9">
    <source>
        <dbReference type="ARBA" id="ARBA00023211"/>
    </source>
</evidence>
<evidence type="ECO:0000256" key="6">
    <source>
        <dbReference type="ARBA" id="ARBA00022741"/>
    </source>
</evidence>
<feature type="domain" description="NAF" evidence="15">
    <location>
        <begin position="306"/>
        <end position="330"/>
    </location>
</feature>
<accession>A0A7J9AE50</accession>
<dbReference type="EC" id="2.7.11.1" evidence="3"/>
<dbReference type="FunFam" id="1.10.510.10:FF:000279">
    <property type="entry name" value="Non-specific serine/threonine protein kinase"/>
    <property type="match status" value="1"/>
</dbReference>
<dbReference type="CDD" id="cd12195">
    <property type="entry name" value="CIPK_C"/>
    <property type="match status" value="1"/>
</dbReference>
<evidence type="ECO:0000313" key="16">
    <source>
        <dbReference type="EMBL" id="MBA0722361.1"/>
    </source>
</evidence>
<evidence type="ECO:0000256" key="10">
    <source>
        <dbReference type="ARBA" id="ARBA00047899"/>
    </source>
</evidence>
<keyword evidence="6 12" id="KW-0547">Nucleotide-binding</keyword>
<dbReference type="SUPFAM" id="SSF56112">
    <property type="entry name" value="Protein kinase-like (PK-like)"/>
    <property type="match status" value="1"/>
</dbReference>
<comment type="catalytic activity">
    <reaction evidence="10">
        <text>L-threonyl-[protein] + ATP = O-phospho-L-threonyl-[protein] + ADP + H(+)</text>
        <dbReference type="Rhea" id="RHEA:46608"/>
        <dbReference type="Rhea" id="RHEA-COMP:11060"/>
        <dbReference type="Rhea" id="RHEA-COMP:11605"/>
        <dbReference type="ChEBI" id="CHEBI:15378"/>
        <dbReference type="ChEBI" id="CHEBI:30013"/>
        <dbReference type="ChEBI" id="CHEBI:30616"/>
        <dbReference type="ChEBI" id="CHEBI:61977"/>
        <dbReference type="ChEBI" id="CHEBI:456216"/>
        <dbReference type="EC" id="2.7.11.1"/>
    </reaction>
</comment>
<keyword evidence="7" id="KW-0418">Kinase</keyword>
<dbReference type="Pfam" id="PF00069">
    <property type="entry name" value="Pkinase"/>
    <property type="match status" value="1"/>
</dbReference>
<protein>
    <recommendedName>
        <fullName evidence="3">non-specific serine/threonine protein kinase</fullName>
        <ecNumber evidence="3">2.7.11.1</ecNumber>
    </recommendedName>
</protein>
<keyword evidence="4 13" id="KW-0723">Serine/threonine-protein kinase</keyword>
<keyword evidence="17" id="KW-1185">Reference proteome</keyword>
<dbReference type="PANTHER" id="PTHR43895">
    <property type="entry name" value="CALCIUM/CALMODULIN-DEPENDENT PROTEIN KINASE KINASE-RELATED"/>
    <property type="match status" value="1"/>
</dbReference>
<comment type="cofactor">
    <cofactor evidence="1">
        <name>Mn(2+)</name>
        <dbReference type="ChEBI" id="CHEBI:29035"/>
    </cofactor>
</comment>
<dbReference type="InterPro" id="IPR017441">
    <property type="entry name" value="Protein_kinase_ATP_BS"/>
</dbReference>
<dbReference type="InterPro" id="IPR008271">
    <property type="entry name" value="Ser/Thr_kinase_AS"/>
</dbReference>
<evidence type="ECO:0000256" key="2">
    <source>
        <dbReference type="ARBA" id="ARBA00006234"/>
    </source>
</evidence>